<dbReference type="PANTHER" id="PTHR33116">
    <property type="entry name" value="REVERSE TRANSCRIPTASE ZINC-BINDING DOMAIN-CONTAINING PROTEIN-RELATED-RELATED"/>
    <property type="match status" value="1"/>
</dbReference>
<evidence type="ECO:0000313" key="1">
    <source>
        <dbReference type="EMBL" id="KAL1225298.1"/>
    </source>
</evidence>
<comment type="caution">
    <text evidence="1">The sequence shown here is derived from an EMBL/GenBank/DDBJ whole genome shotgun (WGS) entry which is preliminary data.</text>
</comment>
<dbReference type="AlphaFoldDB" id="A0ABD1C730"/>
<keyword evidence="2" id="KW-1185">Reference proteome</keyword>
<evidence type="ECO:0000313" key="2">
    <source>
        <dbReference type="Proteomes" id="UP001558713"/>
    </source>
</evidence>
<name>A0ABD1C730_CARAN</name>
<dbReference type="Proteomes" id="UP001558713">
    <property type="component" value="Unassembled WGS sequence"/>
</dbReference>
<gene>
    <name evidence="1" type="ORF">V5N11_003842</name>
</gene>
<dbReference type="EMBL" id="JBANAX010000034">
    <property type="protein sequence ID" value="KAL1225298.1"/>
    <property type="molecule type" value="Genomic_DNA"/>
</dbReference>
<sequence>MKKSEDEGRISGLMLTENSQSIQHLLFVNDSLFLCRATFKEGAEILRCLKVYGEAYGLEINFQKSSITFGKKLDPIMINTLGLYMDITQEGGAEKHLGLPECFNGSKRELLAFVTDKLKARLSGWYANTLSLGGKEVLLKSVAMVLPVYAMSCFKLTKFQCEKITSGMTSFWWNTCEEKNKIHWVSWEKMCKSKSEGGLGFRDIEQFNLALLAKQAWRLLSEPQSLLSRLYKAKYYADNDFIEPTHGSRPSYAWRSILYGRELLERGVMKSIRDGTSTRIWLDKWVMDTVPRRPMNRETRLDLRLLVSDLVTEQGLWDLMKLNELFLRVDVDRIMSYPPNMNYKDEWIWTYSKDGKYNVKSGSWLVSQPIVYQEPLPAETHHLNRLKSKIWKVDTIIQIF</sequence>
<organism evidence="1 2">
    <name type="scientific">Cardamine amara subsp. amara</name>
    <dbReference type="NCBI Taxonomy" id="228776"/>
    <lineage>
        <taxon>Eukaryota</taxon>
        <taxon>Viridiplantae</taxon>
        <taxon>Streptophyta</taxon>
        <taxon>Embryophyta</taxon>
        <taxon>Tracheophyta</taxon>
        <taxon>Spermatophyta</taxon>
        <taxon>Magnoliopsida</taxon>
        <taxon>eudicotyledons</taxon>
        <taxon>Gunneridae</taxon>
        <taxon>Pentapetalae</taxon>
        <taxon>rosids</taxon>
        <taxon>malvids</taxon>
        <taxon>Brassicales</taxon>
        <taxon>Brassicaceae</taxon>
        <taxon>Cardamineae</taxon>
        <taxon>Cardamine</taxon>
    </lineage>
</organism>
<protein>
    <submittedName>
        <fullName evidence="1">Mitochondrial protein</fullName>
    </submittedName>
</protein>
<proteinExistence type="predicted"/>
<reference evidence="1 2" key="1">
    <citation type="submission" date="2024-04" db="EMBL/GenBank/DDBJ databases">
        <title>Genome assembly C_amara_ONT_v2.</title>
        <authorList>
            <person name="Yant L."/>
            <person name="Moore C."/>
            <person name="Slenker M."/>
        </authorList>
    </citation>
    <scope>NUCLEOTIDE SEQUENCE [LARGE SCALE GENOMIC DNA]</scope>
    <source>
        <tissue evidence="1">Leaf</tissue>
    </source>
</reference>
<dbReference type="PANTHER" id="PTHR33116:SF86">
    <property type="entry name" value="REVERSE TRANSCRIPTASE DOMAIN-CONTAINING PROTEIN"/>
    <property type="match status" value="1"/>
</dbReference>
<accession>A0ABD1C730</accession>